<dbReference type="InterPro" id="IPR051602">
    <property type="entry name" value="ACC_Biotin_Carboxylase"/>
</dbReference>
<dbReference type="InterPro" id="IPR013815">
    <property type="entry name" value="ATP_grasp_subdomain_1"/>
</dbReference>
<keyword evidence="23" id="KW-1185">Reference proteome</keyword>
<evidence type="ECO:0000256" key="15">
    <source>
        <dbReference type="ARBA" id="ARBA00023267"/>
    </source>
</evidence>
<feature type="domain" description="Biotin carboxylation" evidence="21">
    <location>
        <begin position="1"/>
        <end position="445"/>
    </location>
</feature>
<dbReference type="PROSITE" id="PS00867">
    <property type="entry name" value="CPSASE_2"/>
    <property type="match status" value="1"/>
</dbReference>
<reference evidence="22 23" key="1">
    <citation type="journal article" date="2021" name="Sci. Rep.">
        <title>The distribution of antibiotic resistance genes in chicken gut microbiota commensals.</title>
        <authorList>
            <person name="Juricova H."/>
            <person name="Matiasovicova J."/>
            <person name="Kubasova T."/>
            <person name="Cejkova D."/>
            <person name="Rychlik I."/>
        </authorList>
    </citation>
    <scope>NUCLEOTIDE SEQUENCE [LARGE SCALE GENOMIC DNA]</scope>
    <source>
        <strain evidence="22 23">An829</strain>
    </source>
</reference>
<dbReference type="GO" id="GO:0004075">
    <property type="term" value="F:biotin carboxylase activity"/>
    <property type="evidence" value="ECO:0007669"/>
    <property type="project" value="UniProtKB-EC"/>
</dbReference>
<keyword evidence="7 19" id="KW-0436">Ligase</keyword>
<dbReference type="Pfam" id="PF00289">
    <property type="entry name" value="Biotin_carb_N"/>
    <property type="match status" value="1"/>
</dbReference>
<dbReference type="SUPFAM" id="SSF56059">
    <property type="entry name" value="Glutathione synthetase ATP-binding domain-like"/>
    <property type="match status" value="1"/>
</dbReference>
<name>A0ABS2DPN4_9BURK</name>
<evidence type="ECO:0000313" key="23">
    <source>
        <dbReference type="Proteomes" id="UP000715095"/>
    </source>
</evidence>
<evidence type="ECO:0000256" key="5">
    <source>
        <dbReference type="ARBA" id="ARBA00017242"/>
    </source>
</evidence>
<dbReference type="EMBL" id="JACJJC010000002">
    <property type="protein sequence ID" value="MBM6703288.1"/>
    <property type="molecule type" value="Genomic_DNA"/>
</dbReference>
<dbReference type="Pfam" id="PF02786">
    <property type="entry name" value="CPSase_L_D2"/>
    <property type="match status" value="1"/>
</dbReference>
<sequence>MFGKILIANRGEIALRIQRACREMGIKTVAVHSTADADAKYVRLADESVCIGPAQSNLSYLNIPAIISAAEVTDAEAIHPGYGFLSENADFAERVEKSGFAFIGPRAESIRLMGDKVSAKQAMKAAGVPCVPGSDGALPDDPEEIISIARKIGYPIIIKAAGGGGGRGMRVVRTEAALLTSVSMTREEARVAFGNPTVYMEKFLENPRHIEIQVLSDNFQNAIYLGERDCSMQRRNQKVLEEAPAYGIPRKLIDKLGSRCVDACKRIGYRGAGTFEFLYENGEFYFIEMNTRVQVEHPVSELITGVDIVCEQIRIAAGERLRYKQRDIQIRGHAIECRINAEDPFTFVPCPGKVTGWHLPGGPGIRIDTHVFAGYSVPPYYDSMIGKIIAHGDTRDQAIARMRVALSEFAAEGIKTNVKLHRMLLADERFARGGTSIHYLEEKLRARSASGVA</sequence>
<evidence type="ECO:0000256" key="12">
    <source>
        <dbReference type="ARBA" id="ARBA00022842"/>
    </source>
</evidence>
<evidence type="ECO:0000256" key="16">
    <source>
        <dbReference type="ARBA" id="ARBA00033786"/>
    </source>
</evidence>
<evidence type="ECO:0000256" key="17">
    <source>
        <dbReference type="ARBA" id="ARBA00048600"/>
    </source>
</evidence>
<evidence type="ECO:0000259" key="21">
    <source>
        <dbReference type="PROSITE" id="PS50979"/>
    </source>
</evidence>
<proteinExistence type="predicted"/>
<gene>
    <name evidence="22" type="primary">accC</name>
    <name evidence="22" type="ORF">H6A60_02040</name>
</gene>
<evidence type="ECO:0000256" key="11">
    <source>
        <dbReference type="ARBA" id="ARBA00022840"/>
    </source>
</evidence>
<dbReference type="InterPro" id="IPR011764">
    <property type="entry name" value="Biotin_carboxylation_dom"/>
</dbReference>
<dbReference type="EC" id="6.3.4.14" evidence="4 19"/>
<dbReference type="SUPFAM" id="SSF52440">
    <property type="entry name" value="PreATP-grasp domain"/>
    <property type="match status" value="1"/>
</dbReference>
<dbReference type="Gene3D" id="3.40.50.20">
    <property type="match status" value="1"/>
</dbReference>
<keyword evidence="13 19" id="KW-0443">Lipid metabolism</keyword>
<comment type="caution">
    <text evidence="22">The sequence shown here is derived from an EMBL/GenBank/DDBJ whole genome shotgun (WGS) entry which is preliminary data.</text>
</comment>
<evidence type="ECO:0000256" key="7">
    <source>
        <dbReference type="ARBA" id="ARBA00022598"/>
    </source>
</evidence>
<evidence type="ECO:0000259" key="20">
    <source>
        <dbReference type="PROSITE" id="PS50975"/>
    </source>
</evidence>
<dbReference type="InterPro" id="IPR005482">
    <property type="entry name" value="Biotin_COase_C"/>
</dbReference>
<evidence type="ECO:0000256" key="4">
    <source>
        <dbReference type="ARBA" id="ARBA00013263"/>
    </source>
</evidence>
<evidence type="ECO:0000256" key="2">
    <source>
        <dbReference type="ARBA" id="ARBA00004956"/>
    </source>
</evidence>
<evidence type="ECO:0000256" key="18">
    <source>
        <dbReference type="PROSITE-ProRule" id="PRU00409"/>
    </source>
</evidence>
<dbReference type="InterPro" id="IPR005479">
    <property type="entry name" value="CPAse_ATP-bd"/>
</dbReference>
<evidence type="ECO:0000256" key="10">
    <source>
        <dbReference type="ARBA" id="ARBA00022832"/>
    </source>
</evidence>
<accession>A0ABS2DPN4</accession>
<dbReference type="NCBIfam" id="NF006367">
    <property type="entry name" value="PRK08591.1"/>
    <property type="match status" value="1"/>
</dbReference>
<dbReference type="InterPro" id="IPR004549">
    <property type="entry name" value="Acetyl_CoA_COase_biotin_COase"/>
</dbReference>
<protein>
    <recommendedName>
        <fullName evidence="5 19">Biotin carboxylase</fullName>
        <ecNumber evidence="4 19">6.3.4.14</ecNumber>
    </recommendedName>
    <alternativeName>
        <fullName evidence="16 19">Acetyl-coenzyme A carboxylase biotin carboxylase subunit A</fullName>
    </alternativeName>
</protein>
<comment type="catalytic activity">
    <reaction evidence="17 19">
        <text>N(6)-biotinyl-L-lysyl-[protein] + hydrogencarbonate + ATP = N(6)-carboxybiotinyl-L-lysyl-[protein] + ADP + phosphate + H(+)</text>
        <dbReference type="Rhea" id="RHEA:13501"/>
        <dbReference type="Rhea" id="RHEA-COMP:10505"/>
        <dbReference type="Rhea" id="RHEA-COMP:10506"/>
        <dbReference type="ChEBI" id="CHEBI:15378"/>
        <dbReference type="ChEBI" id="CHEBI:17544"/>
        <dbReference type="ChEBI" id="CHEBI:30616"/>
        <dbReference type="ChEBI" id="CHEBI:43474"/>
        <dbReference type="ChEBI" id="CHEBI:83144"/>
        <dbReference type="ChEBI" id="CHEBI:83145"/>
        <dbReference type="ChEBI" id="CHEBI:456216"/>
        <dbReference type="EC" id="6.3.4.14"/>
    </reaction>
</comment>
<dbReference type="InterPro" id="IPR005481">
    <property type="entry name" value="BC-like_N"/>
</dbReference>
<keyword evidence="9 18" id="KW-0547">Nucleotide-binding</keyword>
<dbReference type="PROSITE" id="PS50979">
    <property type="entry name" value="BC"/>
    <property type="match status" value="1"/>
</dbReference>
<evidence type="ECO:0000256" key="9">
    <source>
        <dbReference type="ARBA" id="ARBA00022741"/>
    </source>
</evidence>
<keyword evidence="12" id="KW-0460">Magnesium</keyword>
<keyword evidence="14 19" id="KW-0275">Fatty acid biosynthesis</keyword>
<keyword evidence="8" id="KW-0479">Metal-binding</keyword>
<dbReference type="NCBIfam" id="TIGR00514">
    <property type="entry name" value="accC"/>
    <property type="match status" value="1"/>
</dbReference>
<dbReference type="Gene3D" id="3.30.1490.20">
    <property type="entry name" value="ATP-grasp fold, A domain"/>
    <property type="match status" value="1"/>
</dbReference>
<dbReference type="Proteomes" id="UP000715095">
    <property type="component" value="Unassembled WGS sequence"/>
</dbReference>
<dbReference type="InterPro" id="IPR011054">
    <property type="entry name" value="Rudment_hybrid_motif"/>
</dbReference>
<keyword evidence="10 19" id="KW-0276">Fatty acid metabolism</keyword>
<dbReference type="SUPFAM" id="SSF51246">
    <property type="entry name" value="Rudiment single hybrid motif"/>
    <property type="match status" value="1"/>
</dbReference>
<dbReference type="Gene3D" id="3.30.470.20">
    <property type="entry name" value="ATP-grasp fold, B domain"/>
    <property type="match status" value="1"/>
</dbReference>
<keyword evidence="15 19" id="KW-0092">Biotin</keyword>
<evidence type="ECO:0000256" key="19">
    <source>
        <dbReference type="RuleBase" id="RU365063"/>
    </source>
</evidence>
<evidence type="ECO:0000256" key="14">
    <source>
        <dbReference type="ARBA" id="ARBA00023160"/>
    </source>
</evidence>
<comment type="function">
    <text evidence="1 19">This protein is a component of the acetyl coenzyme A carboxylase complex; first, biotin carboxylase catalyzes the carboxylation of the carrier protein and then the transcarboxylase transfers the carboxyl group to form malonyl-CoA.</text>
</comment>
<evidence type="ECO:0000256" key="13">
    <source>
        <dbReference type="ARBA" id="ARBA00023098"/>
    </source>
</evidence>
<organism evidence="22 23">
    <name type="scientific">Sutterella massiliensis</name>
    <dbReference type="NCBI Taxonomy" id="1816689"/>
    <lineage>
        <taxon>Bacteria</taxon>
        <taxon>Pseudomonadati</taxon>
        <taxon>Pseudomonadota</taxon>
        <taxon>Betaproteobacteria</taxon>
        <taxon>Burkholderiales</taxon>
        <taxon>Sutterellaceae</taxon>
        <taxon>Sutterella</taxon>
    </lineage>
</organism>
<dbReference type="InterPro" id="IPR011761">
    <property type="entry name" value="ATP-grasp"/>
</dbReference>
<dbReference type="InterPro" id="IPR016185">
    <property type="entry name" value="PreATP-grasp_dom_sf"/>
</dbReference>
<feature type="domain" description="ATP-grasp" evidence="20">
    <location>
        <begin position="120"/>
        <end position="317"/>
    </location>
</feature>
<comment type="subunit">
    <text evidence="3 19">Acetyl-CoA carboxylase is a heterohexamer of biotin carboxyl carrier protein, biotin carboxylase and the two subunits of carboxyl transferase in a 2:2 complex.</text>
</comment>
<comment type="pathway">
    <text evidence="2 19">Lipid metabolism; malonyl-CoA biosynthesis; malonyl-CoA from acetyl-CoA: step 1/1.</text>
</comment>
<dbReference type="PROSITE" id="PS50975">
    <property type="entry name" value="ATP_GRASP"/>
    <property type="match status" value="1"/>
</dbReference>
<dbReference type="RefSeq" id="WP_205101761.1">
    <property type="nucleotide sequence ID" value="NZ_JACJJC010000002.1"/>
</dbReference>
<keyword evidence="6 19" id="KW-0444">Lipid biosynthesis</keyword>
<dbReference type="PANTHER" id="PTHR48095">
    <property type="entry name" value="PYRUVATE CARBOXYLASE SUBUNIT A"/>
    <property type="match status" value="1"/>
</dbReference>
<evidence type="ECO:0000313" key="22">
    <source>
        <dbReference type="EMBL" id="MBM6703288.1"/>
    </source>
</evidence>
<evidence type="ECO:0000256" key="6">
    <source>
        <dbReference type="ARBA" id="ARBA00022516"/>
    </source>
</evidence>
<dbReference type="Pfam" id="PF02785">
    <property type="entry name" value="Biotin_carb_C"/>
    <property type="match status" value="1"/>
</dbReference>
<dbReference type="SMART" id="SM00878">
    <property type="entry name" value="Biotin_carb_C"/>
    <property type="match status" value="1"/>
</dbReference>
<evidence type="ECO:0000256" key="1">
    <source>
        <dbReference type="ARBA" id="ARBA00003761"/>
    </source>
</evidence>
<evidence type="ECO:0000256" key="3">
    <source>
        <dbReference type="ARBA" id="ARBA00011750"/>
    </source>
</evidence>
<dbReference type="PROSITE" id="PS00866">
    <property type="entry name" value="CPSASE_1"/>
    <property type="match status" value="1"/>
</dbReference>
<keyword evidence="11 18" id="KW-0067">ATP-binding</keyword>
<dbReference type="PANTHER" id="PTHR48095:SF2">
    <property type="entry name" value="BIOTIN CARBOXYLASE, CHLOROPLASTIC"/>
    <property type="match status" value="1"/>
</dbReference>
<evidence type="ECO:0000256" key="8">
    <source>
        <dbReference type="ARBA" id="ARBA00022723"/>
    </source>
</evidence>